<dbReference type="InterPro" id="IPR036388">
    <property type="entry name" value="WH-like_DNA-bd_sf"/>
</dbReference>
<dbReference type="Pfam" id="PF00126">
    <property type="entry name" value="HTH_1"/>
    <property type="match status" value="1"/>
</dbReference>
<dbReference type="InterPro" id="IPR000847">
    <property type="entry name" value="LysR_HTH_N"/>
</dbReference>
<dbReference type="PROSITE" id="PS50931">
    <property type="entry name" value="HTH_LYSR"/>
    <property type="match status" value="1"/>
</dbReference>
<dbReference type="AlphaFoldDB" id="A0A225SNC4"/>
<name>A0A225SNC4_9BURK</name>
<dbReference type="Gene3D" id="3.40.190.10">
    <property type="entry name" value="Periplasmic binding protein-like II"/>
    <property type="match status" value="2"/>
</dbReference>
<evidence type="ECO:0000259" key="5">
    <source>
        <dbReference type="PROSITE" id="PS50931"/>
    </source>
</evidence>
<evidence type="ECO:0000256" key="2">
    <source>
        <dbReference type="ARBA" id="ARBA00023015"/>
    </source>
</evidence>
<evidence type="ECO:0000256" key="3">
    <source>
        <dbReference type="ARBA" id="ARBA00023125"/>
    </source>
</evidence>
<gene>
    <name evidence="6" type="ORF">CEJ45_21475</name>
</gene>
<keyword evidence="7" id="KW-1185">Reference proteome</keyword>
<dbReference type="PRINTS" id="PR00039">
    <property type="entry name" value="HTHLYSR"/>
</dbReference>
<protein>
    <submittedName>
        <fullName evidence="6">LysR family transcriptional regulator</fullName>
    </submittedName>
</protein>
<dbReference type="RefSeq" id="WP_088757096.1">
    <property type="nucleotide sequence ID" value="NZ_JARJFG010000016.1"/>
</dbReference>
<proteinExistence type="inferred from homology"/>
<dbReference type="CDD" id="cd08459">
    <property type="entry name" value="PBP2_DntR_NahR_LinR_like"/>
    <property type="match status" value="1"/>
</dbReference>
<comment type="similarity">
    <text evidence="1">Belongs to the LysR transcriptional regulatory family.</text>
</comment>
<keyword evidence="2" id="KW-0805">Transcription regulation</keyword>
<dbReference type="PANTHER" id="PTHR30118:SF15">
    <property type="entry name" value="TRANSCRIPTIONAL REGULATORY PROTEIN"/>
    <property type="match status" value="1"/>
</dbReference>
<keyword evidence="3" id="KW-0238">DNA-binding</keyword>
<accession>A0A225SNC4</accession>
<dbReference type="GO" id="GO:0003677">
    <property type="term" value="F:DNA binding"/>
    <property type="evidence" value="ECO:0007669"/>
    <property type="project" value="UniProtKB-KW"/>
</dbReference>
<dbReference type="InterPro" id="IPR036390">
    <property type="entry name" value="WH_DNA-bd_sf"/>
</dbReference>
<dbReference type="PANTHER" id="PTHR30118">
    <property type="entry name" value="HTH-TYPE TRANSCRIPTIONAL REGULATOR LEUO-RELATED"/>
    <property type="match status" value="1"/>
</dbReference>
<dbReference type="Gene3D" id="1.10.10.10">
    <property type="entry name" value="Winged helix-like DNA-binding domain superfamily/Winged helix DNA-binding domain"/>
    <property type="match status" value="1"/>
</dbReference>
<evidence type="ECO:0000256" key="1">
    <source>
        <dbReference type="ARBA" id="ARBA00009437"/>
    </source>
</evidence>
<comment type="caution">
    <text evidence="6">The sequence shown here is derived from an EMBL/GenBank/DDBJ whole genome shotgun (WGS) entry which is preliminary data.</text>
</comment>
<reference evidence="6 7" key="1">
    <citation type="journal article" date="2010" name="Int. J. Syst. Evol. Microbiol.">
        <title>Reclassification of Herbaspirillum putei as a later heterotypic synonym of Herbaspirillum huttiense, with the description of H. huttiense subsp. huttiense subsp. nov. and H. huttiense subsp. putei subsp. nov., comb. nov., and description of Herbaspirillum aquaticum sp. nov.</title>
        <authorList>
            <person name="Dobritsa A.P."/>
            <person name="Reddy M.C."/>
            <person name="Samadpour M."/>
        </authorList>
    </citation>
    <scope>NUCLEOTIDE SEQUENCE [LARGE SCALE GENOMIC DNA]</scope>
    <source>
        <strain evidence="6 7">IEH 4430</strain>
    </source>
</reference>
<dbReference type="EMBL" id="NJGV01000026">
    <property type="protein sequence ID" value="OWY32430.1"/>
    <property type="molecule type" value="Genomic_DNA"/>
</dbReference>
<dbReference type="InterPro" id="IPR005119">
    <property type="entry name" value="LysR_subst-bd"/>
</dbReference>
<dbReference type="Proteomes" id="UP000214747">
    <property type="component" value="Unassembled WGS sequence"/>
</dbReference>
<dbReference type="InterPro" id="IPR050389">
    <property type="entry name" value="LysR-type_TF"/>
</dbReference>
<evidence type="ECO:0000313" key="6">
    <source>
        <dbReference type="EMBL" id="OWY32430.1"/>
    </source>
</evidence>
<keyword evidence="4" id="KW-0804">Transcription</keyword>
<dbReference type="SUPFAM" id="SSF53850">
    <property type="entry name" value="Periplasmic binding protein-like II"/>
    <property type="match status" value="1"/>
</dbReference>
<organism evidence="6 7">
    <name type="scientific">Herbaspirillum aquaticum</name>
    <dbReference type="NCBI Taxonomy" id="568783"/>
    <lineage>
        <taxon>Bacteria</taxon>
        <taxon>Pseudomonadati</taxon>
        <taxon>Pseudomonadota</taxon>
        <taxon>Betaproteobacteria</taxon>
        <taxon>Burkholderiales</taxon>
        <taxon>Oxalobacteraceae</taxon>
        <taxon>Herbaspirillum</taxon>
    </lineage>
</organism>
<dbReference type="Pfam" id="PF03466">
    <property type="entry name" value="LysR_substrate"/>
    <property type="match status" value="1"/>
</dbReference>
<evidence type="ECO:0000256" key="4">
    <source>
        <dbReference type="ARBA" id="ARBA00023163"/>
    </source>
</evidence>
<dbReference type="GO" id="GO:0003700">
    <property type="term" value="F:DNA-binding transcription factor activity"/>
    <property type="evidence" value="ECO:0007669"/>
    <property type="project" value="InterPro"/>
</dbReference>
<sequence>MATFNNMDLNLLRVFQAIADERSLTLAGNRLHLSQPAVSYALGRLRQIFDDPLFIRTKEGMQPTPAALELAKPINRALQAVQDALRYTERFDPAASTRVFRASMTDVAEMMFLPQLCELLTAQAPHTRLQVEQVPPAHLEEALRTGQLDFAFGNLPALKAVTCHEQLFRETYVCMMRKRPALPAREQLELDEFLALSHVLVESAESSHHQVENAFRNLGVQRKISLSIPHFTVLPRILGKSDLVATVPARIAKLFHSEHPDVFLSYELPVKLPAVDITLHWHPAFDADAGNTWLRQIVIDMLQSYGRSS</sequence>
<dbReference type="SUPFAM" id="SSF46785">
    <property type="entry name" value="Winged helix' DNA-binding domain"/>
    <property type="match status" value="1"/>
</dbReference>
<evidence type="ECO:0000313" key="7">
    <source>
        <dbReference type="Proteomes" id="UP000214747"/>
    </source>
</evidence>
<feature type="domain" description="HTH lysR-type" evidence="5">
    <location>
        <begin position="7"/>
        <end position="64"/>
    </location>
</feature>